<dbReference type="EMBL" id="ABGD02000006">
    <property type="protein sequence ID" value="EDS12469.1"/>
    <property type="molecule type" value="Genomic_DNA"/>
</dbReference>
<protein>
    <submittedName>
        <fullName evidence="1">Uncharacterized protein</fullName>
    </submittedName>
</protein>
<evidence type="ECO:0000313" key="2">
    <source>
        <dbReference type="Proteomes" id="UP000003803"/>
    </source>
</evidence>
<dbReference type="AlphaFoldDB" id="B0P7G6"/>
<evidence type="ECO:0000313" key="1">
    <source>
        <dbReference type="EMBL" id="EDS12469.1"/>
    </source>
</evidence>
<proteinExistence type="predicted"/>
<reference evidence="1" key="1">
    <citation type="submission" date="2007-11" db="EMBL/GenBank/DDBJ databases">
        <authorList>
            <person name="Fulton L."/>
            <person name="Clifton S."/>
            <person name="Fulton B."/>
            <person name="Xu J."/>
            <person name="Minx P."/>
            <person name="Pepin K.H."/>
            <person name="Johnson M."/>
            <person name="Thiruvilangam P."/>
            <person name="Bhonagiri V."/>
            <person name="Nash W.E."/>
            <person name="Mardis E.R."/>
            <person name="Wilson R.K."/>
        </authorList>
    </citation>
    <scope>NUCLEOTIDE SEQUENCE [LARGE SCALE GENOMIC DNA]</scope>
    <source>
        <strain evidence="1">DSM 17241</strain>
    </source>
</reference>
<comment type="caution">
    <text evidence="1">The sequence shown here is derived from an EMBL/GenBank/DDBJ whole genome shotgun (WGS) entry which is preliminary data.</text>
</comment>
<accession>B0P7G6</accession>
<sequence>MEIKEQFLYFSSKSFLTANHLKWSIFLQKKQPPRMKASSGAAEASCLVPLLF</sequence>
<name>B0P7G6_9FIRM</name>
<keyword evidence="2" id="KW-1185">Reference proteome</keyword>
<dbReference type="HOGENOM" id="CLU_3076116_0_0_9"/>
<dbReference type="Proteomes" id="UP000003803">
    <property type="component" value="Unassembled WGS sequence"/>
</dbReference>
<reference evidence="1" key="2">
    <citation type="submission" date="2013-09" db="EMBL/GenBank/DDBJ databases">
        <title>Draft genome sequence of Anaerotruncus colihominis(DSM 17241).</title>
        <authorList>
            <person name="Sudarsanam P."/>
            <person name="Ley R."/>
            <person name="Guruge J."/>
            <person name="Turnbaugh P.J."/>
            <person name="Mahowald M."/>
            <person name="Liep D."/>
            <person name="Gordon J."/>
        </authorList>
    </citation>
    <scope>NUCLEOTIDE SEQUENCE</scope>
    <source>
        <strain evidence="1">DSM 17241</strain>
    </source>
</reference>
<organism evidence="1 2">
    <name type="scientific">Anaerotruncus colihominis DSM 17241</name>
    <dbReference type="NCBI Taxonomy" id="445972"/>
    <lineage>
        <taxon>Bacteria</taxon>
        <taxon>Bacillati</taxon>
        <taxon>Bacillota</taxon>
        <taxon>Clostridia</taxon>
        <taxon>Eubacteriales</taxon>
        <taxon>Oscillospiraceae</taxon>
        <taxon>Anaerotruncus</taxon>
    </lineage>
</organism>
<gene>
    <name evidence="1" type="ORF">ANACOL_00697</name>
</gene>